<dbReference type="GO" id="GO:0016042">
    <property type="term" value="P:lipid catabolic process"/>
    <property type="evidence" value="ECO:0007669"/>
    <property type="project" value="UniProtKB-UniRule"/>
</dbReference>
<dbReference type="EMBL" id="VKAD01000001">
    <property type="protein sequence ID" value="TXR53812.1"/>
    <property type="molecule type" value="Genomic_DNA"/>
</dbReference>
<dbReference type="InterPro" id="IPR016035">
    <property type="entry name" value="Acyl_Trfase/lysoPLipase"/>
</dbReference>
<evidence type="ECO:0000313" key="7">
    <source>
        <dbReference type="Proteomes" id="UP000321764"/>
    </source>
</evidence>
<dbReference type="Gene3D" id="3.40.1090.10">
    <property type="entry name" value="Cytosolic phospholipase A2 catalytic domain"/>
    <property type="match status" value="2"/>
</dbReference>
<comment type="caution">
    <text evidence="6">The sequence shown here is derived from an EMBL/GenBank/DDBJ whole genome shotgun (WGS) entry which is preliminary data.</text>
</comment>
<keyword evidence="1 4" id="KW-0378">Hydrolase</keyword>
<dbReference type="SUPFAM" id="SSF52151">
    <property type="entry name" value="FabD/lysophospholipase-like"/>
    <property type="match status" value="1"/>
</dbReference>
<dbReference type="OrthoDB" id="9807112at2"/>
<gene>
    <name evidence="6" type="ORF">FME95_04440</name>
</gene>
<dbReference type="GO" id="GO:0016787">
    <property type="term" value="F:hydrolase activity"/>
    <property type="evidence" value="ECO:0007669"/>
    <property type="project" value="UniProtKB-UniRule"/>
</dbReference>
<dbReference type="CDD" id="cd07209">
    <property type="entry name" value="Pat_hypo_Ecoli_Z1214_like"/>
    <property type="match status" value="1"/>
</dbReference>
<sequence length="425" mass="48951">MLKRKPYCLVLGGGGAKGVYHIGVWQALRELRIPVNAFIGNSIGAIMGAFFAQHDEDKLIEISENIDINSLIQFADEEHSDKGNSLRQSIKYWQAASQKLIQRKGLDTRPIRKLLEQALDEQRIRQSGYDFGITTINVSDLQPRDVFIENMEAGELINYVLASASFPGFEQPTIAGKKYIDGGLYDNLPYRMARQRGYRKIILVDISGIGVSRRPKTEGSETIYIKNSIDMGSVFDFSSDFMVQYRQLGYLDTMRVFGKLKGYRYFLKNKDRLEKKWQAKQQHNESLAKLKKYFPDEMKHDRRDLLKIVDTCAQLLQVDKIKAYSFSDLISAINEELADTENKAKRFLAKHHLDSDQATLKLLDALTKEVMTRELLSENPYYYYLLMKDHNHKRTIAIAEKALFGLVPELEILKFYLTDVRDFQA</sequence>
<protein>
    <submittedName>
        <fullName evidence="6">Patatin-like phospholipase family protein</fullName>
    </submittedName>
</protein>
<reference evidence="6 7" key="1">
    <citation type="submission" date="2019-07" db="EMBL/GenBank/DDBJ databases">
        <title>Reinekea sp. strain SSH23 genome sequencing and assembly.</title>
        <authorList>
            <person name="Kim I."/>
        </authorList>
    </citation>
    <scope>NUCLEOTIDE SEQUENCE [LARGE SCALE GENOMIC DNA]</scope>
    <source>
        <strain evidence="6 7">SSH23</strain>
    </source>
</reference>
<evidence type="ECO:0000256" key="4">
    <source>
        <dbReference type="PROSITE-ProRule" id="PRU01161"/>
    </source>
</evidence>
<accession>A0A5C8Z784</accession>
<feature type="short sequence motif" description="DGA/G" evidence="4">
    <location>
        <begin position="181"/>
        <end position="183"/>
    </location>
</feature>
<dbReference type="AlphaFoldDB" id="A0A5C8Z784"/>
<dbReference type="InterPro" id="IPR050301">
    <property type="entry name" value="NTE"/>
</dbReference>
<dbReference type="Proteomes" id="UP000321764">
    <property type="component" value="Unassembled WGS sequence"/>
</dbReference>
<organism evidence="6 7">
    <name type="scientific">Reinekea thalattae</name>
    <dbReference type="NCBI Taxonomy" id="2593301"/>
    <lineage>
        <taxon>Bacteria</taxon>
        <taxon>Pseudomonadati</taxon>
        <taxon>Pseudomonadota</taxon>
        <taxon>Gammaproteobacteria</taxon>
        <taxon>Oceanospirillales</taxon>
        <taxon>Saccharospirillaceae</taxon>
        <taxon>Reinekea</taxon>
    </lineage>
</organism>
<dbReference type="PANTHER" id="PTHR14226">
    <property type="entry name" value="NEUROPATHY TARGET ESTERASE/SWISS CHEESE D.MELANOGASTER"/>
    <property type="match status" value="1"/>
</dbReference>
<name>A0A5C8Z784_9GAMM</name>
<dbReference type="PANTHER" id="PTHR14226:SF29">
    <property type="entry name" value="NEUROPATHY TARGET ESTERASE SWS"/>
    <property type="match status" value="1"/>
</dbReference>
<evidence type="ECO:0000256" key="1">
    <source>
        <dbReference type="ARBA" id="ARBA00022801"/>
    </source>
</evidence>
<proteinExistence type="predicted"/>
<feature type="short sequence motif" description="GXGXXG" evidence="4">
    <location>
        <begin position="13"/>
        <end position="18"/>
    </location>
</feature>
<evidence type="ECO:0000259" key="5">
    <source>
        <dbReference type="PROSITE" id="PS51635"/>
    </source>
</evidence>
<keyword evidence="3 4" id="KW-0443">Lipid metabolism</keyword>
<dbReference type="PROSITE" id="PS51635">
    <property type="entry name" value="PNPLA"/>
    <property type="match status" value="1"/>
</dbReference>
<dbReference type="RefSeq" id="WP_147713211.1">
    <property type="nucleotide sequence ID" value="NZ_VKAD01000001.1"/>
</dbReference>
<feature type="short sequence motif" description="GXSXG" evidence="4">
    <location>
        <begin position="40"/>
        <end position="44"/>
    </location>
</feature>
<evidence type="ECO:0000256" key="2">
    <source>
        <dbReference type="ARBA" id="ARBA00022963"/>
    </source>
</evidence>
<evidence type="ECO:0000313" key="6">
    <source>
        <dbReference type="EMBL" id="TXR53812.1"/>
    </source>
</evidence>
<keyword evidence="7" id="KW-1185">Reference proteome</keyword>
<feature type="active site" description="Proton acceptor" evidence="4">
    <location>
        <position position="181"/>
    </location>
</feature>
<dbReference type="InterPro" id="IPR002641">
    <property type="entry name" value="PNPLA_dom"/>
</dbReference>
<feature type="active site" description="Nucleophile" evidence="4">
    <location>
        <position position="42"/>
    </location>
</feature>
<keyword evidence="2 4" id="KW-0442">Lipid degradation</keyword>
<feature type="domain" description="PNPLA" evidence="5">
    <location>
        <begin position="9"/>
        <end position="194"/>
    </location>
</feature>
<dbReference type="Pfam" id="PF01734">
    <property type="entry name" value="Patatin"/>
    <property type="match status" value="1"/>
</dbReference>
<evidence type="ECO:0000256" key="3">
    <source>
        <dbReference type="ARBA" id="ARBA00023098"/>
    </source>
</evidence>